<dbReference type="HOGENOM" id="CLU_006842_7_6_11"/>
<dbReference type="EMBL" id="JNBY01000035">
    <property type="protein sequence ID" value="KDN87460.1"/>
    <property type="molecule type" value="Genomic_DNA"/>
</dbReference>
<organism evidence="9 10">
    <name type="scientific">Kitasatospora cheerisanensis KCTC 2395</name>
    <dbReference type="NCBI Taxonomy" id="1348663"/>
    <lineage>
        <taxon>Bacteria</taxon>
        <taxon>Bacillati</taxon>
        <taxon>Actinomycetota</taxon>
        <taxon>Actinomycetes</taxon>
        <taxon>Kitasatosporales</taxon>
        <taxon>Streptomycetaceae</taxon>
        <taxon>Kitasatospora</taxon>
    </lineage>
</organism>
<dbReference type="PRINTS" id="PR00722">
    <property type="entry name" value="CHYMOTRYPSIN"/>
</dbReference>
<name>A0A066ZBD1_9ACTN</name>
<evidence type="ECO:0000256" key="7">
    <source>
        <dbReference type="SAM" id="SignalP"/>
    </source>
</evidence>
<dbReference type="Proteomes" id="UP000027178">
    <property type="component" value="Unassembled WGS sequence"/>
</dbReference>
<evidence type="ECO:0000256" key="1">
    <source>
        <dbReference type="ARBA" id="ARBA00007664"/>
    </source>
</evidence>
<dbReference type="PATRIC" id="fig|1348663.4.peg.791"/>
<evidence type="ECO:0000256" key="2">
    <source>
        <dbReference type="ARBA" id="ARBA00022670"/>
    </source>
</evidence>
<comment type="caution">
    <text evidence="9">The sequence shown here is derived from an EMBL/GenBank/DDBJ whole genome shotgun (WGS) entry which is preliminary data.</text>
</comment>
<evidence type="ECO:0000313" key="10">
    <source>
        <dbReference type="Proteomes" id="UP000027178"/>
    </source>
</evidence>
<dbReference type="InterPro" id="IPR009003">
    <property type="entry name" value="Peptidase_S1_PA"/>
</dbReference>
<evidence type="ECO:0000256" key="5">
    <source>
        <dbReference type="ARBA" id="ARBA00023157"/>
    </source>
</evidence>
<proteinExistence type="inferred from homology"/>
<dbReference type="eggNOG" id="COG5640">
    <property type="taxonomic scope" value="Bacteria"/>
</dbReference>
<dbReference type="InterPro" id="IPR001314">
    <property type="entry name" value="Peptidase_S1A"/>
</dbReference>
<evidence type="ECO:0000259" key="8">
    <source>
        <dbReference type="PROSITE" id="PS50240"/>
    </source>
</evidence>
<protein>
    <recommendedName>
        <fullName evidence="8">Peptidase S1 domain-containing protein</fullName>
    </recommendedName>
</protein>
<dbReference type="InterPro" id="IPR018114">
    <property type="entry name" value="TRYPSIN_HIS"/>
</dbReference>
<dbReference type="InterPro" id="IPR033116">
    <property type="entry name" value="TRYPSIN_SER"/>
</dbReference>
<dbReference type="InterPro" id="IPR050430">
    <property type="entry name" value="Peptidase_S1"/>
</dbReference>
<dbReference type="PROSITE" id="PS00135">
    <property type="entry name" value="TRYPSIN_SER"/>
    <property type="match status" value="1"/>
</dbReference>
<dbReference type="Gene3D" id="2.40.10.10">
    <property type="entry name" value="Trypsin-like serine proteases"/>
    <property type="match status" value="1"/>
</dbReference>
<dbReference type="Pfam" id="PF00089">
    <property type="entry name" value="Trypsin"/>
    <property type="match status" value="1"/>
</dbReference>
<comment type="similarity">
    <text evidence="1">Belongs to the peptidase S1 family.</text>
</comment>
<dbReference type="CDD" id="cd00190">
    <property type="entry name" value="Tryp_SPc"/>
    <property type="match status" value="1"/>
</dbReference>
<dbReference type="InterPro" id="IPR043504">
    <property type="entry name" value="Peptidase_S1_PA_chymotrypsin"/>
</dbReference>
<accession>A0A066ZBD1</accession>
<dbReference type="AlphaFoldDB" id="A0A066ZBD1"/>
<dbReference type="PROSITE" id="PS00134">
    <property type="entry name" value="TRYPSIN_HIS"/>
    <property type="match status" value="1"/>
</dbReference>
<feature type="domain" description="Peptidase S1" evidence="8">
    <location>
        <begin position="33"/>
        <end position="257"/>
    </location>
</feature>
<evidence type="ECO:0000256" key="3">
    <source>
        <dbReference type="ARBA" id="ARBA00022801"/>
    </source>
</evidence>
<dbReference type="GO" id="GO:0004252">
    <property type="term" value="F:serine-type endopeptidase activity"/>
    <property type="evidence" value="ECO:0007669"/>
    <property type="project" value="InterPro"/>
</dbReference>
<keyword evidence="2 6" id="KW-0645">Protease</keyword>
<dbReference type="PROSITE" id="PS50240">
    <property type="entry name" value="TRYPSIN_DOM"/>
    <property type="match status" value="1"/>
</dbReference>
<dbReference type="FunFam" id="2.40.10.10:FF:000036">
    <property type="entry name" value="Trypsin beta"/>
    <property type="match status" value="1"/>
</dbReference>
<dbReference type="GO" id="GO:0006508">
    <property type="term" value="P:proteolysis"/>
    <property type="evidence" value="ECO:0007669"/>
    <property type="project" value="UniProtKB-KW"/>
</dbReference>
<dbReference type="PANTHER" id="PTHR24276">
    <property type="entry name" value="POLYSERASE-RELATED"/>
    <property type="match status" value="1"/>
</dbReference>
<keyword evidence="7" id="KW-0732">Signal</keyword>
<reference evidence="9 10" key="1">
    <citation type="submission" date="2014-05" db="EMBL/GenBank/DDBJ databases">
        <title>Draft Genome Sequence of Kitasatospora cheerisanensis KCTC 2395.</title>
        <authorList>
            <person name="Nam D.H."/>
        </authorList>
    </citation>
    <scope>NUCLEOTIDE SEQUENCE [LARGE SCALE GENOMIC DNA]</scope>
    <source>
        <strain evidence="9 10">KCTC 2395</strain>
    </source>
</reference>
<dbReference type="PANTHER" id="PTHR24276:SF98">
    <property type="entry name" value="FI18310P1-RELATED"/>
    <property type="match status" value="1"/>
</dbReference>
<evidence type="ECO:0000256" key="6">
    <source>
        <dbReference type="RuleBase" id="RU363034"/>
    </source>
</evidence>
<keyword evidence="5" id="KW-1015">Disulfide bond</keyword>
<sequence length="261" mass="27377">MDGSRLRRAVAGLAALVSLCGAGLASAPSASAIYGGQEVGPVDHRFTYTVFVHADNYRCGGTLVGPRTVLTAAHCLYGRAAAELFFGSRDVSTLPQPQVVKVTPSNWRVHASYDNVQLTDDIALITLPSPVTFSESVGPVAVSWDDTTYDNTPAVVSGWGLLNDSDSTSILHYVNLTIAPTATCRNYFGNGITPAMLCADATNGGTCQGDSGGPLVDTRTGKLIGIVSFGGEGCANRTPRVATRVPSFGAWIRTYSVDRLT</sequence>
<dbReference type="InterPro" id="IPR001254">
    <property type="entry name" value="Trypsin_dom"/>
</dbReference>
<feature type="chain" id="PRO_5038377756" description="Peptidase S1 domain-containing protein" evidence="7">
    <location>
        <begin position="33"/>
        <end position="261"/>
    </location>
</feature>
<dbReference type="SUPFAM" id="SSF50494">
    <property type="entry name" value="Trypsin-like serine proteases"/>
    <property type="match status" value="1"/>
</dbReference>
<keyword evidence="3 6" id="KW-0378">Hydrolase</keyword>
<keyword evidence="10" id="KW-1185">Reference proteome</keyword>
<keyword evidence="4 6" id="KW-0720">Serine protease</keyword>
<evidence type="ECO:0000313" key="9">
    <source>
        <dbReference type="EMBL" id="KDN87460.1"/>
    </source>
</evidence>
<gene>
    <name evidence="9" type="ORF">KCH_08320</name>
</gene>
<feature type="signal peptide" evidence="7">
    <location>
        <begin position="1"/>
        <end position="32"/>
    </location>
</feature>
<evidence type="ECO:0000256" key="4">
    <source>
        <dbReference type="ARBA" id="ARBA00022825"/>
    </source>
</evidence>
<dbReference type="SMART" id="SM00020">
    <property type="entry name" value="Tryp_SPc"/>
    <property type="match status" value="1"/>
</dbReference>